<keyword evidence="2" id="KW-1133">Transmembrane helix</keyword>
<evidence type="ECO:0000256" key="2">
    <source>
        <dbReference type="SAM" id="Phobius"/>
    </source>
</evidence>
<protein>
    <submittedName>
        <fullName evidence="3">Uncharacterized protein</fullName>
    </submittedName>
</protein>
<evidence type="ECO:0000313" key="3">
    <source>
        <dbReference type="EMBL" id="KAJ1907922.1"/>
    </source>
</evidence>
<organism evidence="3 4">
    <name type="scientific">Tieghemiomyces parasiticus</name>
    <dbReference type="NCBI Taxonomy" id="78921"/>
    <lineage>
        <taxon>Eukaryota</taxon>
        <taxon>Fungi</taxon>
        <taxon>Fungi incertae sedis</taxon>
        <taxon>Zoopagomycota</taxon>
        <taxon>Kickxellomycotina</taxon>
        <taxon>Dimargaritomycetes</taxon>
        <taxon>Dimargaritales</taxon>
        <taxon>Dimargaritaceae</taxon>
        <taxon>Tieghemiomyces</taxon>
    </lineage>
</organism>
<dbReference type="AlphaFoldDB" id="A0A9W7ZGH7"/>
<name>A0A9W7ZGH7_9FUNG</name>
<gene>
    <name evidence="3" type="ORF">IWQ60_011778</name>
</gene>
<evidence type="ECO:0000256" key="1">
    <source>
        <dbReference type="SAM" id="MobiDB-lite"/>
    </source>
</evidence>
<keyword evidence="2" id="KW-0812">Transmembrane</keyword>
<accession>A0A9W7ZGH7</accession>
<reference evidence="3" key="1">
    <citation type="submission" date="2022-07" db="EMBL/GenBank/DDBJ databases">
        <title>Phylogenomic reconstructions and comparative analyses of Kickxellomycotina fungi.</title>
        <authorList>
            <person name="Reynolds N.K."/>
            <person name="Stajich J.E."/>
            <person name="Barry K."/>
            <person name="Grigoriev I.V."/>
            <person name="Crous P."/>
            <person name="Smith M.E."/>
        </authorList>
    </citation>
    <scope>NUCLEOTIDE SEQUENCE</scope>
    <source>
        <strain evidence="3">RSA 861</strain>
    </source>
</reference>
<proteinExistence type="predicted"/>
<evidence type="ECO:0000313" key="4">
    <source>
        <dbReference type="Proteomes" id="UP001150569"/>
    </source>
</evidence>
<keyword evidence="4" id="KW-1185">Reference proteome</keyword>
<feature type="transmembrane region" description="Helical" evidence="2">
    <location>
        <begin position="17"/>
        <end position="37"/>
    </location>
</feature>
<sequence>MVTIADLSRRTRLSPRALLGIAVSVSVPASIYLGTLLNRSETEPEVVILDMSKEPSLAAAKELRPPASHTATKPEIKPANPSKLSVTERDYRYTRMQLLRERKTLLDEKIETLREIEMLENKIAREKMSEDH</sequence>
<dbReference type="EMBL" id="JANBPT010001428">
    <property type="protein sequence ID" value="KAJ1907922.1"/>
    <property type="molecule type" value="Genomic_DNA"/>
</dbReference>
<keyword evidence="2" id="KW-0472">Membrane</keyword>
<comment type="caution">
    <text evidence="3">The sequence shown here is derived from an EMBL/GenBank/DDBJ whole genome shotgun (WGS) entry which is preliminary data.</text>
</comment>
<feature type="region of interest" description="Disordered" evidence="1">
    <location>
        <begin position="61"/>
        <end position="84"/>
    </location>
</feature>
<dbReference type="Proteomes" id="UP001150569">
    <property type="component" value="Unassembled WGS sequence"/>
</dbReference>